<feature type="domain" description="Glycosyl transferase CAP10" evidence="2">
    <location>
        <begin position="106"/>
        <end position="380"/>
    </location>
</feature>
<dbReference type="AlphaFoldDB" id="A0A2J6SKU0"/>
<gene>
    <name evidence="3" type="ORF">K444DRAFT_647544</name>
</gene>
<proteinExistence type="predicted"/>
<dbReference type="EMBL" id="KZ613912">
    <property type="protein sequence ID" value="PMD51373.1"/>
    <property type="molecule type" value="Genomic_DNA"/>
</dbReference>
<dbReference type="SMART" id="SM00672">
    <property type="entry name" value="CAP10"/>
    <property type="match status" value="1"/>
</dbReference>
<dbReference type="Pfam" id="PF05686">
    <property type="entry name" value="Glyco_transf_90"/>
    <property type="match status" value="1"/>
</dbReference>
<evidence type="ECO:0000313" key="3">
    <source>
        <dbReference type="EMBL" id="PMD51373.1"/>
    </source>
</evidence>
<dbReference type="PANTHER" id="PTHR12203">
    <property type="entry name" value="KDEL LYS-ASP-GLU-LEU CONTAINING - RELATED"/>
    <property type="match status" value="1"/>
</dbReference>
<dbReference type="Proteomes" id="UP000235371">
    <property type="component" value="Unassembled WGS sequence"/>
</dbReference>
<dbReference type="PANTHER" id="PTHR12203:SF63">
    <property type="entry name" value="GLYCOSYL TRANSFERASE CAP10 DOMAIN-CONTAINING PROTEIN"/>
    <property type="match status" value="1"/>
</dbReference>
<feature type="signal peptide" evidence="1">
    <location>
        <begin position="1"/>
        <end position="26"/>
    </location>
</feature>
<accession>A0A2J6SKU0</accession>
<reference evidence="3 4" key="1">
    <citation type="submission" date="2016-04" db="EMBL/GenBank/DDBJ databases">
        <title>A degradative enzymes factory behind the ericoid mycorrhizal symbiosis.</title>
        <authorList>
            <consortium name="DOE Joint Genome Institute"/>
            <person name="Martino E."/>
            <person name="Morin E."/>
            <person name="Grelet G."/>
            <person name="Kuo A."/>
            <person name="Kohler A."/>
            <person name="Daghino S."/>
            <person name="Barry K."/>
            <person name="Choi C."/>
            <person name="Cichocki N."/>
            <person name="Clum A."/>
            <person name="Copeland A."/>
            <person name="Hainaut M."/>
            <person name="Haridas S."/>
            <person name="Labutti K."/>
            <person name="Lindquist E."/>
            <person name="Lipzen A."/>
            <person name="Khouja H.-R."/>
            <person name="Murat C."/>
            <person name="Ohm R."/>
            <person name="Olson A."/>
            <person name="Spatafora J."/>
            <person name="Veneault-Fourrey C."/>
            <person name="Henrissat B."/>
            <person name="Grigoriev I."/>
            <person name="Martin F."/>
            <person name="Perotto S."/>
        </authorList>
    </citation>
    <scope>NUCLEOTIDE SEQUENCE [LARGE SCALE GENOMIC DNA]</scope>
    <source>
        <strain evidence="3 4">E</strain>
    </source>
</reference>
<keyword evidence="1" id="KW-0732">Signal</keyword>
<dbReference type="InterPro" id="IPR006598">
    <property type="entry name" value="CAP10"/>
</dbReference>
<dbReference type="InterPro" id="IPR051091">
    <property type="entry name" value="O-Glucosyltr/Glycosyltrsf_90"/>
</dbReference>
<organism evidence="3 4">
    <name type="scientific">Hyaloscypha bicolor E</name>
    <dbReference type="NCBI Taxonomy" id="1095630"/>
    <lineage>
        <taxon>Eukaryota</taxon>
        <taxon>Fungi</taxon>
        <taxon>Dikarya</taxon>
        <taxon>Ascomycota</taxon>
        <taxon>Pezizomycotina</taxon>
        <taxon>Leotiomycetes</taxon>
        <taxon>Helotiales</taxon>
        <taxon>Hyaloscyphaceae</taxon>
        <taxon>Hyaloscypha</taxon>
        <taxon>Hyaloscypha bicolor</taxon>
    </lineage>
</organism>
<feature type="chain" id="PRO_5014329651" description="Glycosyl transferase CAP10 domain-containing protein" evidence="1">
    <location>
        <begin position="27"/>
        <end position="410"/>
    </location>
</feature>
<evidence type="ECO:0000313" key="4">
    <source>
        <dbReference type="Proteomes" id="UP000235371"/>
    </source>
</evidence>
<dbReference type="OrthoDB" id="202415at2759"/>
<name>A0A2J6SKU0_9HELO</name>
<evidence type="ECO:0000256" key="1">
    <source>
        <dbReference type="SAM" id="SignalP"/>
    </source>
</evidence>
<sequence length="410" mass="47243">MTAPRRRFFVLVACFIFETLRNLSLTEEQCRATFPGLMMELDDAVARGPFKLEKEPDDYTGMVQLRIKDGKMYIITAEHRPNRDMGFERNAVLYQLHRALITSPTPLPNTIITLSILDTPHTNALSFARSNDPQIPSLYWLMPHFSFWAWPLPFIGTLDSALARISAVETSTPWSKKIDKVVWRGTAWFNSVGNTNLRPKLLQVTKGKEWADVEDLKWFNNAEKARNSLLIKDFCKYKYIIYTEGITYSGRLPFHQSCRSIILTPPLTYLMHTTHLLRPLFSSTLTLPSSPHSLPFTQQPVPNSRWPKSYPPSQANIVFISPDWSDLEATITWLRSNSAIAEGIAEKQREVVKKGYLSEASEVCYWRSLVRGWSSVARVDEEEWGSWDDEGRDVRGVRWEEFSLTQKSWD</sequence>
<keyword evidence="4" id="KW-1185">Reference proteome</keyword>
<dbReference type="InParanoid" id="A0A2J6SKU0"/>
<protein>
    <recommendedName>
        <fullName evidence="2">Glycosyl transferase CAP10 domain-containing protein</fullName>
    </recommendedName>
</protein>
<evidence type="ECO:0000259" key="2">
    <source>
        <dbReference type="SMART" id="SM00672"/>
    </source>
</evidence>
<dbReference type="GeneID" id="36593433"/>
<dbReference type="RefSeq" id="XP_024728277.1">
    <property type="nucleotide sequence ID" value="XM_024885356.1"/>
</dbReference>